<comment type="caution">
    <text evidence="9">The sequence shown here is derived from an EMBL/GenBank/DDBJ whole genome shotgun (WGS) entry which is preliminary data.</text>
</comment>
<dbReference type="EC" id="2.1.1.72" evidence="1"/>
<sequence>MSIARHHTEWLALLDLSGPFLALPVLMHAFPQGLDAPDADVARELRLAYEEWLDNSRGLQPDSALHRTWVAWVLRRVLALPDQTLRVSGIGHRVSDDWLTVSVPEHGEVLRPDVVIGEPISPDLTPDLAPRILVMIVPPSQGLEKPVARAAWQASPATRMMTLLRGAQVRLGLLTNGEQWMLVDRPEDENATTGFASWYARLWLDEPLTLRAFRSLLGAHRLFGVPASESLEALLAASAHNQQEVTDQLGYQVRRAVELLVQALDLADQNEGGRLLRDLPESELYEAALTVMMRLVFLLFAEEQGLLLLGDAVYDQHYAAATLLSALRKEADAVGEEVLERRYDAWGRLLALFRAVHAGFQHDRLSMPAYGGSLFDPERFPFLEGREGSRKDAKTQSREGSRKDAKTQSRDLEDENLSGFAALREIPGSALREQEARPPLVNNRTVLHLLEALQILRVKVRDGSPFEARRLSFRALDIEQIGHVYEGLLDHTALRATEPILGLAGTRDREPEISLAQLELISRKDAKTQSRDLVNENLSGFAPLREHNNEEFSRKDAKTQSRDLMNENLSAFAPLRENRELLAYLREATGRSESALRKALAAPLDAWRAGQLRAACGNDAALYARVLPFAGLVRDDDYARPLVIPTGSVYVTAGAERRATGTHYTPRSLTEPLVQHTLEPLVYHGPAEGLPKEQWRLRSAEHILTLQVCDMAMGSGAFLVQACRYLAERLVEAVDASRKAAKPQSRDPVDENLCALAPLREHNEDASRKAAKPQSRDPMDENLCAFAPLREISDPEERLILARRLIADRCLYGVDKNPLAVEMAKLSLWLITLAKGRPFSFLDHALRCGDALLGLGAAEQLTRWSLRVDQADHKLDWVTGPVEKALRQAFALRGTIRTTPVLDARDATHKAHLLERAAQAMTFVRLGADLLVAAALAPDPKAREERKGRFLSRYAMLLRAADEGRDVTALYAELQGEADDLLQGRRPFHWPLEFPEVFDSEGSRKAAKPQSRIVSRQDAKPQSRTVSRKAAKPQSRDLMDENLCAFAPLRETSEAALRETSEAPLRETSEAGFAALIGNPPFQGGQRITGALGTSYRDYLVAYLARGVRGSADLCAYFFLRGGTLLQPGGMAGLLATNTLAQGDTREVGLDQLTAAGFAIPRAVPSRPWPGTAGVEVAHVWLRHGAWQGPFVLNEQPVSGITPFLSAPGATSGNPYRLQANQGKSFIGSYVLGMGFVLSPEEAHALIERDPRNREALFPYLNGEDLNSRPDQSPSRWVINFHDWPLERAESYPDLMAIVRAKVKPEREKLGDGNPTAKDRSRRWWQFARQTMNLYATIAGMERVLAIPRVSKYLTCSWRPLGEVPSEATVVIASSASQMFGILQSTFHEEWSRMQGSTLETRMRYTPSDCFETFPFPTCLEESSRQGAKAQSTPNLSGFAALREPSEAALREPLDSIGEAYHTHRQQIMLTRQEGLTKTYNRFHSPAETSADIVELRRLHAAMDNAVAAAYGWEDLDLGHGFHETKQGLRYTISEAARRAVLDRLLALNHERYADEGSRKGAKAQSGERKEGARKGAKAQSRERKGKGGSDVEGQERLL</sequence>
<dbReference type="Pfam" id="PF07669">
    <property type="entry name" value="Eco57I"/>
    <property type="match status" value="1"/>
</dbReference>
<keyword evidence="9" id="KW-0378">Hydrolase</keyword>
<feature type="domain" description="Type II methyltransferase M.TaqI-like" evidence="7">
    <location>
        <begin position="810"/>
        <end position="1142"/>
    </location>
</feature>
<keyword evidence="2" id="KW-0489">Methyltransferase</keyword>
<feature type="region of interest" description="Disordered" evidence="6">
    <location>
        <begin position="386"/>
        <end position="413"/>
    </location>
</feature>
<proteinExistence type="predicted"/>
<dbReference type="PANTHER" id="PTHR33841:SF1">
    <property type="entry name" value="DNA METHYLTRANSFERASE A"/>
    <property type="match status" value="1"/>
</dbReference>
<feature type="region of interest" description="Disordered" evidence="6">
    <location>
        <begin position="999"/>
        <end position="1035"/>
    </location>
</feature>
<evidence type="ECO:0000256" key="5">
    <source>
        <dbReference type="ARBA" id="ARBA00047942"/>
    </source>
</evidence>
<keyword evidence="3" id="KW-0808">Transferase</keyword>
<feature type="region of interest" description="Disordered" evidence="6">
    <location>
        <begin position="1553"/>
        <end position="1599"/>
    </location>
</feature>
<dbReference type="GO" id="GO:0006304">
    <property type="term" value="P:DNA modification"/>
    <property type="evidence" value="ECO:0007669"/>
    <property type="project" value="InterPro"/>
</dbReference>
<dbReference type="InterPro" id="IPR029063">
    <property type="entry name" value="SAM-dependent_MTases_sf"/>
</dbReference>
<reference evidence="9 10" key="1">
    <citation type="submission" date="2018-12" db="EMBL/GenBank/DDBJ databases">
        <title>Genome Sequence of Candidatus Viridilinea halotolerans isolated from saline sulfide-rich spring.</title>
        <authorList>
            <person name="Grouzdev D.S."/>
            <person name="Burganskaya E.I."/>
            <person name="Krutkina M.S."/>
            <person name="Sukhacheva M.V."/>
            <person name="Gorlenko V.M."/>
        </authorList>
    </citation>
    <scope>NUCLEOTIDE SEQUENCE [LARGE SCALE GENOMIC DNA]</scope>
    <source>
        <strain evidence="9">Chok-6</strain>
    </source>
</reference>
<dbReference type="EMBL" id="RSAS01000921">
    <property type="protein sequence ID" value="RRR65706.1"/>
    <property type="molecule type" value="Genomic_DNA"/>
</dbReference>
<evidence type="ECO:0000256" key="3">
    <source>
        <dbReference type="ARBA" id="ARBA00022679"/>
    </source>
</evidence>
<dbReference type="GO" id="GO:0009007">
    <property type="term" value="F:site-specific DNA-methyltransferase (adenine-specific) activity"/>
    <property type="evidence" value="ECO:0007669"/>
    <property type="project" value="UniProtKB-EC"/>
</dbReference>
<dbReference type="InterPro" id="IPR011639">
    <property type="entry name" value="MethylTrfase_TaqI-like_dom"/>
</dbReference>
<dbReference type="Pfam" id="PF20466">
    <property type="entry name" value="MmeI_TRD"/>
    <property type="match status" value="1"/>
</dbReference>
<dbReference type="Gene3D" id="3.40.50.150">
    <property type="entry name" value="Vaccinia Virus protein VP39"/>
    <property type="match status" value="2"/>
</dbReference>
<dbReference type="GO" id="GO:0032259">
    <property type="term" value="P:methylation"/>
    <property type="evidence" value="ECO:0007669"/>
    <property type="project" value="UniProtKB-KW"/>
</dbReference>
<feature type="compositionally biased region" description="Basic and acidic residues" evidence="6">
    <location>
        <begin position="1566"/>
        <end position="1599"/>
    </location>
</feature>
<dbReference type="InterPro" id="IPR046820">
    <property type="entry name" value="MmeI_TRD"/>
</dbReference>
<name>A0A426TQV2_9CHLR</name>
<accession>A0A426TQV2</accession>
<evidence type="ECO:0000256" key="2">
    <source>
        <dbReference type="ARBA" id="ARBA00022603"/>
    </source>
</evidence>
<keyword evidence="9" id="KW-0255">Endonuclease</keyword>
<dbReference type="PANTHER" id="PTHR33841">
    <property type="entry name" value="DNA METHYLTRANSFERASE YEEA-RELATED"/>
    <property type="match status" value="1"/>
</dbReference>
<evidence type="ECO:0000256" key="4">
    <source>
        <dbReference type="ARBA" id="ARBA00022691"/>
    </source>
</evidence>
<evidence type="ECO:0000256" key="1">
    <source>
        <dbReference type="ARBA" id="ARBA00011900"/>
    </source>
</evidence>
<keyword evidence="9" id="KW-0540">Nuclease</keyword>
<organism evidence="9 10">
    <name type="scientific">Candidatus Viridilinea halotolerans</name>
    <dbReference type="NCBI Taxonomy" id="2491704"/>
    <lineage>
        <taxon>Bacteria</taxon>
        <taxon>Bacillati</taxon>
        <taxon>Chloroflexota</taxon>
        <taxon>Chloroflexia</taxon>
        <taxon>Chloroflexales</taxon>
        <taxon>Chloroflexineae</taxon>
        <taxon>Oscillochloridaceae</taxon>
        <taxon>Candidatus Viridilinea</taxon>
    </lineage>
</organism>
<dbReference type="GO" id="GO:0004519">
    <property type="term" value="F:endonuclease activity"/>
    <property type="evidence" value="ECO:0007669"/>
    <property type="project" value="UniProtKB-KW"/>
</dbReference>
<gene>
    <name evidence="9" type="ORF">EI684_22345</name>
</gene>
<evidence type="ECO:0000259" key="8">
    <source>
        <dbReference type="Pfam" id="PF20466"/>
    </source>
</evidence>
<evidence type="ECO:0000259" key="7">
    <source>
        <dbReference type="Pfam" id="PF07669"/>
    </source>
</evidence>
<evidence type="ECO:0000313" key="10">
    <source>
        <dbReference type="Proteomes" id="UP000280307"/>
    </source>
</evidence>
<comment type="catalytic activity">
    <reaction evidence="5">
        <text>a 2'-deoxyadenosine in DNA + S-adenosyl-L-methionine = an N(6)-methyl-2'-deoxyadenosine in DNA + S-adenosyl-L-homocysteine + H(+)</text>
        <dbReference type="Rhea" id="RHEA:15197"/>
        <dbReference type="Rhea" id="RHEA-COMP:12418"/>
        <dbReference type="Rhea" id="RHEA-COMP:12419"/>
        <dbReference type="ChEBI" id="CHEBI:15378"/>
        <dbReference type="ChEBI" id="CHEBI:57856"/>
        <dbReference type="ChEBI" id="CHEBI:59789"/>
        <dbReference type="ChEBI" id="CHEBI:90615"/>
        <dbReference type="ChEBI" id="CHEBI:90616"/>
        <dbReference type="EC" id="2.1.1.72"/>
    </reaction>
</comment>
<evidence type="ECO:0000313" key="9">
    <source>
        <dbReference type="EMBL" id="RRR65706.1"/>
    </source>
</evidence>
<dbReference type="Proteomes" id="UP000280307">
    <property type="component" value="Unassembled WGS sequence"/>
</dbReference>
<keyword evidence="4" id="KW-0949">S-adenosyl-L-methionine</keyword>
<evidence type="ECO:0000256" key="6">
    <source>
        <dbReference type="SAM" id="MobiDB-lite"/>
    </source>
</evidence>
<feature type="domain" description="MmeI-like target recognition" evidence="8">
    <location>
        <begin position="1234"/>
        <end position="1418"/>
    </location>
</feature>
<dbReference type="InterPro" id="IPR050953">
    <property type="entry name" value="N4_N6_ade-DNA_methylase"/>
</dbReference>
<dbReference type="SUPFAM" id="SSF53335">
    <property type="entry name" value="S-adenosyl-L-methionine-dependent methyltransferases"/>
    <property type="match status" value="1"/>
</dbReference>
<feature type="compositionally biased region" description="Basic and acidic residues" evidence="6">
    <location>
        <begin position="386"/>
        <end position="411"/>
    </location>
</feature>
<protein>
    <recommendedName>
        <fullName evidence="1">site-specific DNA-methyltransferase (adenine-specific)</fullName>
        <ecNumber evidence="1">2.1.1.72</ecNumber>
    </recommendedName>
</protein>